<dbReference type="GO" id="GO:0003735">
    <property type="term" value="F:structural constituent of ribosome"/>
    <property type="evidence" value="ECO:0007669"/>
    <property type="project" value="InterPro"/>
</dbReference>
<dbReference type="PANTHER" id="PTHR13274">
    <property type="entry name" value="MITOCHONDRIAL RIBOSOMAL PROTEIN S25"/>
    <property type="match status" value="1"/>
</dbReference>
<sequence length="102" mass="11453">MSKYVQLVQALESGIASVKFEKPVSRITLNFCQKTRAHGARHFWRKNIPQLQFMNPNVKFDVKLSQEKIKPSIELALPSGAKTLDITGLSSQDVVKKLLSSL</sequence>
<proteinExistence type="predicted"/>
<evidence type="ECO:0000256" key="4">
    <source>
        <dbReference type="ARBA" id="ARBA00023274"/>
    </source>
</evidence>
<keyword evidence="7" id="KW-1185">Reference proteome</keyword>
<dbReference type="GO" id="GO:0005739">
    <property type="term" value="C:mitochondrion"/>
    <property type="evidence" value="ECO:0007669"/>
    <property type="project" value="UniProtKB-SubCell"/>
</dbReference>
<accession>A0A1R1X0V5</accession>
<evidence type="ECO:0000256" key="1">
    <source>
        <dbReference type="ARBA" id="ARBA00004173"/>
    </source>
</evidence>
<organism evidence="6 7">
    <name type="scientific">Smittium culicis</name>
    <dbReference type="NCBI Taxonomy" id="133412"/>
    <lineage>
        <taxon>Eukaryota</taxon>
        <taxon>Fungi</taxon>
        <taxon>Fungi incertae sedis</taxon>
        <taxon>Zoopagomycota</taxon>
        <taxon>Kickxellomycotina</taxon>
        <taxon>Harpellomycetes</taxon>
        <taxon>Harpellales</taxon>
        <taxon>Legeriomycetaceae</taxon>
        <taxon>Smittium</taxon>
    </lineage>
</organism>
<evidence type="ECO:0000259" key="5">
    <source>
        <dbReference type="Pfam" id="PF05047"/>
    </source>
</evidence>
<dbReference type="Pfam" id="PF05047">
    <property type="entry name" value="L51_S25_CI-B8"/>
    <property type="match status" value="1"/>
</dbReference>
<dbReference type="EMBL" id="LSSM01007439">
    <property type="protein sequence ID" value="OMJ08258.1"/>
    <property type="molecule type" value="Genomic_DNA"/>
</dbReference>
<keyword evidence="4" id="KW-0687">Ribonucleoprotein</keyword>
<evidence type="ECO:0000256" key="3">
    <source>
        <dbReference type="ARBA" id="ARBA00023128"/>
    </source>
</evidence>
<dbReference type="InterPro" id="IPR036249">
    <property type="entry name" value="Thioredoxin-like_sf"/>
</dbReference>
<comment type="caution">
    <text evidence="6">The sequence shown here is derived from an EMBL/GenBank/DDBJ whole genome shotgun (WGS) entry which is preliminary data.</text>
</comment>
<dbReference type="OrthoDB" id="1696305at2759"/>
<evidence type="ECO:0000313" key="6">
    <source>
        <dbReference type="EMBL" id="OMJ08258.1"/>
    </source>
</evidence>
<evidence type="ECO:0000313" key="7">
    <source>
        <dbReference type="Proteomes" id="UP000187429"/>
    </source>
</evidence>
<protein>
    <submittedName>
        <fullName evidence="6">54S ribosomal protein MRP49, mitochondrial</fullName>
    </submittedName>
</protein>
<feature type="domain" description="Ribosomal protein/NADH dehydrogenase" evidence="5">
    <location>
        <begin position="40"/>
        <end position="73"/>
    </location>
</feature>
<dbReference type="Proteomes" id="UP000187429">
    <property type="component" value="Unassembled WGS sequence"/>
</dbReference>
<dbReference type="SUPFAM" id="SSF52833">
    <property type="entry name" value="Thioredoxin-like"/>
    <property type="match status" value="1"/>
</dbReference>
<keyword evidence="2 6" id="KW-0689">Ribosomal protein</keyword>
<comment type="subcellular location">
    <subcellularLocation>
        <location evidence="1">Mitochondrion</location>
    </subcellularLocation>
</comment>
<dbReference type="PANTHER" id="PTHR13274:SF2">
    <property type="entry name" value="SMALL RIBOSOMAL SUBUNIT PROTEIN MS25"/>
    <property type="match status" value="1"/>
</dbReference>
<dbReference type="InterPro" id="IPR040049">
    <property type="entry name" value="Ribosomal_mS25/mL61"/>
</dbReference>
<gene>
    <name evidence="6" type="ORF">AYI69_g11134</name>
</gene>
<dbReference type="Gene3D" id="3.40.30.10">
    <property type="entry name" value="Glutaredoxin"/>
    <property type="match status" value="1"/>
</dbReference>
<dbReference type="AlphaFoldDB" id="A0A1R1X0V5"/>
<name>A0A1R1X0V5_9FUNG</name>
<dbReference type="InterPro" id="IPR007741">
    <property type="entry name" value="Ribosomal_mL43/mS25/NADH_DH"/>
</dbReference>
<reference evidence="7" key="1">
    <citation type="submission" date="2017-01" db="EMBL/GenBank/DDBJ databases">
        <authorList>
            <person name="Wang Y."/>
            <person name="White M."/>
            <person name="Kvist S."/>
            <person name="Moncalvo J.-M."/>
        </authorList>
    </citation>
    <scope>NUCLEOTIDE SEQUENCE [LARGE SCALE GENOMIC DNA]</scope>
    <source>
        <strain evidence="7">ID-206-W2</strain>
    </source>
</reference>
<keyword evidence="3" id="KW-0496">Mitochondrion</keyword>
<dbReference type="GO" id="GO:0005840">
    <property type="term" value="C:ribosome"/>
    <property type="evidence" value="ECO:0007669"/>
    <property type="project" value="UniProtKB-KW"/>
</dbReference>
<dbReference type="GO" id="GO:1990904">
    <property type="term" value="C:ribonucleoprotein complex"/>
    <property type="evidence" value="ECO:0007669"/>
    <property type="project" value="UniProtKB-KW"/>
</dbReference>
<evidence type="ECO:0000256" key="2">
    <source>
        <dbReference type="ARBA" id="ARBA00022980"/>
    </source>
</evidence>